<dbReference type="Proteomes" id="UP000032930">
    <property type="component" value="Chromosome"/>
</dbReference>
<proteinExistence type="predicted"/>
<evidence type="ECO:0000313" key="1">
    <source>
        <dbReference type="EMBL" id="CDM89403.1"/>
    </source>
</evidence>
<gene>
    <name evidence="1" type="ORF">XBW1_2046</name>
</gene>
<dbReference type="AlphaFoldDB" id="A0A0B6X9L6"/>
<dbReference type="KEGG" id="xbv:XBW1_2046"/>
<reference evidence="1 2" key="1">
    <citation type="submission" date="2014-02" db="EMBL/GenBank/DDBJ databases">
        <authorList>
            <person name="Genoscope - CEA"/>
        </authorList>
    </citation>
    <scope>NUCLEOTIDE SEQUENCE [LARGE SCALE GENOMIC DNA]</scope>
    <source>
        <strain evidence="1 2">CS03</strain>
    </source>
</reference>
<dbReference type="EMBL" id="FO818637">
    <property type="protein sequence ID" value="CDM89403.1"/>
    <property type="molecule type" value="Genomic_DNA"/>
</dbReference>
<name>A0A0B6X9L6_XENBV</name>
<sequence>MHELLNSCKTKHLINQADWTTVDATP</sequence>
<protein>
    <submittedName>
        <fullName evidence="1">Uncharacterized protein</fullName>
    </submittedName>
</protein>
<organism evidence="1 2">
    <name type="scientific">Xenorhabdus bovienii</name>
    <name type="common">Xenorhabdus nematophila subsp. bovienii</name>
    <dbReference type="NCBI Taxonomy" id="40576"/>
    <lineage>
        <taxon>Bacteria</taxon>
        <taxon>Pseudomonadati</taxon>
        <taxon>Pseudomonadota</taxon>
        <taxon>Gammaproteobacteria</taxon>
        <taxon>Enterobacterales</taxon>
        <taxon>Morganellaceae</taxon>
        <taxon>Xenorhabdus</taxon>
    </lineage>
</organism>
<accession>A0A0B6X9L6</accession>
<evidence type="ECO:0000313" key="2">
    <source>
        <dbReference type="Proteomes" id="UP000032930"/>
    </source>
</evidence>